<name>N1QG62_SPHMS</name>
<organism evidence="1 2">
    <name type="scientific">Sphaerulina musiva (strain SO2202)</name>
    <name type="common">Poplar stem canker fungus</name>
    <name type="synonym">Septoria musiva</name>
    <dbReference type="NCBI Taxonomy" id="692275"/>
    <lineage>
        <taxon>Eukaryota</taxon>
        <taxon>Fungi</taxon>
        <taxon>Dikarya</taxon>
        <taxon>Ascomycota</taxon>
        <taxon>Pezizomycotina</taxon>
        <taxon>Dothideomycetes</taxon>
        <taxon>Dothideomycetidae</taxon>
        <taxon>Mycosphaerellales</taxon>
        <taxon>Mycosphaerellaceae</taxon>
        <taxon>Sphaerulina</taxon>
    </lineage>
</organism>
<reference evidence="1 2" key="1">
    <citation type="journal article" date="2012" name="PLoS Pathog.">
        <title>Diverse lifestyles and strategies of plant pathogenesis encoded in the genomes of eighteen Dothideomycetes fungi.</title>
        <authorList>
            <person name="Ohm R.A."/>
            <person name="Feau N."/>
            <person name="Henrissat B."/>
            <person name="Schoch C.L."/>
            <person name="Horwitz B.A."/>
            <person name="Barry K.W."/>
            <person name="Condon B.J."/>
            <person name="Copeland A.C."/>
            <person name="Dhillon B."/>
            <person name="Glaser F."/>
            <person name="Hesse C.N."/>
            <person name="Kosti I."/>
            <person name="LaButti K."/>
            <person name="Lindquist E.A."/>
            <person name="Lucas S."/>
            <person name="Salamov A.A."/>
            <person name="Bradshaw R.E."/>
            <person name="Ciuffetti L."/>
            <person name="Hamelin R.C."/>
            <person name="Kema G.H.J."/>
            <person name="Lawrence C."/>
            <person name="Scott J.A."/>
            <person name="Spatafora J.W."/>
            <person name="Turgeon B.G."/>
            <person name="de Wit P.J.G.M."/>
            <person name="Zhong S."/>
            <person name="Goodwin S.B."/>
            <person name="Grigoriev I.V."/>
        </authorList>
    </citation>
    <scope>NUCLEOTIDE SEQUENCE [LARGE SCALE GENOMIC DNA]</scope>
    <source>
        <strain evidence="1 2">SO2202</strain>
    </source>
</reference>
<dbReference type="RefSeq" id="XP_016760403.1">
    <property type="nucleotide sequence ID" value="XM_016905892.1"/>
</dbReference>
<proteinExistence type="predicted"/>
<dbReference type="EMBL" id="KB456265">
    <property type="protein sequence ID" value="EMF12282.1"/>
    <property type="molecule type" value="Genomic_DNA"/>
</dbReference>
<dbReference type="HOGENOM" id="CLU_2623567_0_0_1"/>
<keyword evidence="2" id="KW-1185">Reference proteome</keyword>
<evidence type="ECO:0000313" key="1">
    <source>
        <dbReference type="EMBL" id="EMF12282.1"/>
    </source>
</evidence>
<dbReference type="AlphaFoldDB" id="N1QG62"/>
<sequence>MLSCRPLDRPTRCMSYPHSYLSFNLLCMAVRLGDIRTCHGFISRSPHLWLQCGGIPPARPPMKDYMDIAVAAMLQAEI</sequence>
<accession>N1QG62</accession>
<dbReference type="Proteomes" id="UP000016931">
    <property type="component" value="Unassembled WGS sequence"/>
</dbReference>
<protein>
    <submittedName>
        <fullName evidence="1">Uncharacterized protein</fullName>
    </submittedName>
</protein>
<evidence type="ECO:0000313" key="2">
    <source>
        <dbReference type="Proteomes" id="UP000016931"/>
    </source>
</evidence>
<gene>
    <name evidence="1" type="ORF">SEPMUDRAFT_149985</name>
</gene>
<dbReference type="GeneID" id="27903029"/>